<feature type="non-terminal residue" evidence="2">
    <location>
        <position position="1"/>
    </location>
</feature>
<sequence>DYVNDQHSQTNLNTQATQDKGAIQHTDTLYGDEIFSQASEHSEQDSNFSSDE</sequence>
<feature type="non-terminal residue" evidence="2">
    <location>
        <position position="52"/>
    </location>
</feature>
<keyword evidence="3" id="KW-1185">Reference proteome</keyword>
<feature type="region of interest" description="Disordered" evidence="1">
    <location>
        <begin position="1"/>
        <end position="29"/>
    </location>
</feature>
<evidence type="ECO:0000313" key="3">
    <source>
        <dbReference type="Proteomes" id="UP000789405"/>
    </source>
</evidence>
<gene>
    <name evidence="2" type="ORF">DERYTH_LOCUS23456</name>
</gene>
<feature type="compositionally biased region" description="Polar residues" evidence="1">
    <location>
        <begin position="1"/>
        <end position="18"/>
    </location>
</feature>
<reference evidence="2" key="1">
    <citation type="submission" date="2021-06" db="EMBL/GenBank/DDBJ databases">
        <authorList>
            <person name="Kallberg Y."/>
            <person name="Tangrot J."/>
            <person name="Rosling A."/>
        </authorList>
    </citation>
    <scope>NUCLEOTIDE SEQUENCE</scope>
    <source>
        <strain evidence="2">MA453B</strain>
    </source>
</reference>
<evidence type="ECO:0000313" key="2">
    <source>
        <dbReference type="EMBL" id="CAG8801437.1"/>
    </source>
</evidence>
<dbReference type="OrthoDB" id="10548664at2759"/>
<name>A0A9N9JY33_9GLOM</name>
<accession>A0A9N9JY33</accession>
<dbReference type="AlphaFoldDB" id="A0A9N9JY33"/>
<comment type="caution">
    <text evidence="2">The sequence shown here is derived from an EMBL/GenBank/DDBJ whole genome shotgun (WGS) entry which is preliminary data.</text>
</comment>
<proteinExistence type="predicted"/>
<dbReference type="EMBL" id="CAJVPY010035851">
    <property type="protein sequence ID" value="CAG8801437.1"/>
    <property type="molecule type" value="Genomic_DNA"/>
</dbReference>
<dbReference type="Proteomes" id="UP000789405">
    <property type="component" value="Unassembled WGS sequence"/>
</dbReference>
<protein>
    <submittedName>
        <fullName evidence="2">16483_t:CDS:1</fullName>
    </submittedName>
</protein>
<organism evidence="2 3">
    <name type="scientific">Dentiscutata erythropus</name>
    <dbReference type="NCBI Taxonomy" id="1348616"/>
    <lineage>
        <taxon>Eukaryota</taxon>
        <taxon>Fungi</taxon>
        <taxon>Fungi incertae sedis</taxon>
        <taxon>Mucoromycota</taxon>
        <taxon>Glomeromycotina</taxon>
        <taxon>Glomeromycetes</taxon>
        <taxon>Diversisporales</taxon>
        <taxon>Gigasporaceae</taxon>
        <taxon>Dentiscutata</taxon>
    </lineage>
</organism>
<evidence type="ECO:0000256" key="1">
    <source>
        <dbReference type="SAM" id="MobiDB-lite"/>
    </source>
</evidence>